<reference evidence="2 3" key="1">
    <citation type="journal article" date="2012" name="Stand. Genomic Sci.">
        <title>Genome sequence of the ocean sediment bacterium Saccharomonospora marina type strain (XMU15(T)).</title>
        <authorList>
            <person name="Klenk H.P."/>
            <person name="Lu M."/>
            <person name="Lucas S."/>
            <person name="Lapidus A."/>
            <person name="Copeland A."/>
            <person name="Pitluck S."/>
            <person name="Goodwin L.A."/>
            <person name="Han C."/>
            <person name="Tapia R."/>
            <person name="Brambilla E.M."/>
            <person name="Potter G."/>
            <person name="Land M."/>
            <person name="Ivanova N."/>
            <person name="Rohde M."/>
            <person name="Goker M."/>
            <person name="Detter J.C."/>
            <person name="Li W.J."/>
            <person name="Kyrpides N.C."/>
            <person name="Woyke T."/>
        </authorList>
    </citation>
    <scope>NUCLEOTIDE SEQUENCE [LARGE SCALE GENOMIC DNA]</scope>
    <source>
        <strain evidence="2 3">XMU15</strain>
    </source>
</reference>
<dbReference type="InterPro" id="IPR007410">
    <property type="entry name" value="LpqE-like"/>
</dbReference>
<evidence type="ECO:0008006" key="4">
    <source>
        <dbReference type="Google" id="ProtNLM"/>
    </source>
</evidence>
<feature type="chain" id="PRO_5038496900" description="Copper(I)-binding protein" evidence="1">
    <location>
        <begin position="26"/>
        <end position="179"/>
    </location>
</feature>
<feature type="signal peptide" evidence="1">
    <location>
        <begin position="1"/>
        <end position="25"/>
    </location>
</feature>
<dbReference type="InterPro" id="IPR036182">
    <property type="entry name" value="PCuAC_sf"/>
</dbReference>
<proteinExistence type="predicted"/>
<organism evidence="2 3">
    <name type="scientific">Saccharomonospora marina XMU15</name>
    <dbReference type="NCBI Taxonomy" id="882083"/>
    <lineage>
        <taxon>Bacteria</taxon>
        <taxon>Bacillati</taxon>
        <taxon>Actinomycetota</taxon>
        <taxon>Actinomycetes</taxon>
        <taxon>Pseudonocardiales</taxon>
        <taxon>Pseudonocardiaceae</taxon>
        <taxon>Saccharomonospora</taxon>
    </lineage>
</organism>
<dbReference type="PROSITE" id="PS51257">
    <property type="entry name" value="PROKAR_LIPOPROTEIN"/>
    <property type="match status" value="1"/>
</dbReference>
<protein>
    <recommendedName>
        <fullName evidence="4">Copper(I)-binding protein</fullName>
    </recommendedName>
</protein>
<dbReference type="InterPro" id="IPR058248">
    <property type="entry name" value="Lxx211020-like"/>
</dbReference>
<dbReference type="eggNOG" id="COG2847">
    <property type="taxonomic scope" value="Bacteria"/>
</dbReference>
<dbReference type="STRING" id="882083.SacmaDRAFT_2912"/>
<accession>H5X4S1</accession>
<dbReference type="SUPFAM" id="SSF110087">
    <property type="entry name" value="DR1885-like metal-binding protein"/>
    <property type="match status" value="1"/>
</dbReference>
<evidence type="ECO:0000313" key="3">
    <source>
        <dbReference type="Proteomes" id="UP000004926"/>
    </source>
</evidence>
<keyword evidence="1" id="KW-0732">Signal</keyword>
<dbReference type="PANTHER" id="PTHR36302:SF1">
    <property type="entry name" value="COPPER CHAPERONE PCU(A)C"/>
    <property type="match status" value="1"/>
</dbReference>
<dbReference type="HOGENOM" id="CLU_100939_0_0_11"/>
<dbReference type="Proteomes" id="UP000004926">
    <property type="component" value="Chromosome"/>
</dbReference>
<dbReference type="Pfam" id="PF04314">
    <property type="entry name" value="PCuAC"/>
    <property type="match status" value="1"/>
</dbReference>
<dbReference type="AlphaFoldDB" id="H5X4S1"/>
<evidence type="ECO:0000313" key="2">
    <source>
        <dbReference type="EMBL" id="EHR51150.1"/>
    </source>
</evidence>
<dbReference type="PANTHER" id="PTHR36302">
    <property type="entry name" value="BLR7088 PROTEIN"/>
    <property type="match status" value="1"/>
</dbReference>
<dbReference type="OrthoDB" id="9796962at2"/>
<dbReference type="EMBL" id="CM001439">
    <property type="protein sequence ID" value="EHR51150.1"/>
    <property type="molecule type" value="Genomic_DNA"/>
</dbReference>
<name>H5X4S1_9PSEU</name>
<evidence type="ECO:0000256" key="1">
    <source>
        <dbReference type="SAM" id="SignalP"/>
    </source>
</evidence>
<keyword evidence="3" id="KW-1185">Reference proteome</keyword>
<sequence length="179" mass="18343">MSVVRSKPSAWLAALLVLATAGSLAACGQRSQADSPTGEATVVVTDAWVKATAGSAEPANMTGAFLRLRNNTGSEVTLTSATTDVAGKVEIHETVPSGGSMVMRRKQGGLPVPPHGTATLKPGADHIMLMKLKRELAPGDEVTLTLRLSGTGPVTVTAPVKEFTGADETYHEHGASGGN</sequence>
<gene>
    <name evidence="2" type="ORF">SacmaDRAFT_2912</name>
</gene>
<dbReference type="Gene3D" id="2.60.40.1890">
    <property type="entry name" value="PCu(A)C copper chaperone"/>
    <property type="match status" value="1"/>
</dbReference>